<evidence type="ECO:0000256" key="1">
    <source>
        <dbReference type="SAM" id="MobiDB-lite"/>
    </source>
</evidence>
<organism evidence="2 3">
    <name type="scientific">Collybiopsis confluens</name>
    <dbReference type="NCBI Taxonomy" id="2823264"/>
    <lineage>
        <taxon>Eukaryota</taxon>
        <taxon>Fungi</taxon>
        <taxon>Dikarya</taxon>
        <taxon>Basidiomycota</taxon>
        <taxon>Agaricomycotina</taxon>
        <taxon>Agaricomycetes</taxon>
        <taxon>Agaricomycetidae</taxon>
        <taxon>Agaricales</taxon>
        <taxon>Marasmiineae</taxon>
        <taxon>Omphalotaceae</taxon>
        <taxon>Collybiopsis</taxon>
    </lineage>
</organism>
<gene>
    <name evidence="2" type="ORF">D9757_002832</name>
</gene>
<feature type="region of interest" description="Disordered" evidence="1">
    <location>
        <begin position="32"/>
        <end position="80"/>
    </location>
</feature>
<dbReference type="EMBL" id="JAACJN010000016">
    <property type="protein sequence ID" value="KAF5390298.1"/>
    <property type="molecule type" value="Genomic_DNA"/>
</dbReference>
<feature type="compositionally biased region" description="Polar residues" evidence="1">
    <location>
        <begin position="36"/>
        <end position="60"/>
    </location>
</feature>
<dbReference type="AlphaFoldDB" id="A0A8H5HVQ4"/>
<protein>
    <submittedName>
        <fullName evidence="2">Uncharacterized protein</fullName>
    </submittedName>
</protein>
<evidence type="ECO:0000313" key="2">
    <source>
        <dbReference type="EMBL" id="KAF5390298.1"/>
    </source>
</evidence>
<reference evidence="2 3" key="1">
    <citation type="journal article" date="2020" name="ISME J.">
        <title>Uncovering the hidden diversity of litter-decomposition mechanisms in mushroom-forming fungi.</title>
        <authorList>
            <person name="Floudas D."/>
            <person name="Bentzer J."/>
            <person name="Ahren D."/>
            <person name="Johansson T."/>
            <person name="Persson P."/>
            <person name="Tunlid A."/>
        </authorList>
    </citation>
    <scope>NUCLEOTIDE SEQUENCE [LARGE SCALE GENOMIC DNA]</scope>
    <source>
        <strain evidence="2 3">CBS 406.79</strain>
    </source>
</reference>
<keyword evidence="3" id="KW-1185">Reference proteome</keyword>
<comment type="caution">
    <text evidence="2">The sequence shown here is derived from an EMBL/GenBank/DDBJ whole genome shotgun (WGS) entry which is preliminary data.</text>
</comment>
<dbReference type="Proteomes" id="UP000518752">
    <property type="component" value="Unassembled WGS sequence"/>
</dbReference>
<evidence type="ECO:0000313" key="3">
    <source>
        <dbReference type="Proteomes" id="UP000518752"/>
    </source>
</evidence>
<name>A0A8H5HVQ4_9AGAR</name>
<proteinExistence type="predicted"/>
<dbReference type="OrthoDB" id="3362817at2759"/>
<sequence length="610" mass="68324">MSVTLLRVFKRQLCPRLRCTLSSTRHIRSASIPTAAHSTPKSISSNVTLNASSSDTSSDTIPGVKKSEKGKAKSKKAPSRNMLEDSKILNYLAEIAESRHSLTLEDIGRLRPERHSSPETSQYEEEYNALVDKLCRSFSRKQLTNLVEMLEIEGPGGHAAKQLFAIQIIEGSWGWPSLTDVQAKKRDWSETRSELIFFSHPYGSTPIISHSWKRLVISCRISDQLLIRKIDGSNLHALSRKYNIHIGFSTNPLSLNVEGLRGALKQIREHITSFKEDIEEEFYALTSDQPIPTELLQRISRLSGVFTERFGEGKIRLSYLRSDVQAAFIAKRLITHVVCEMETKSRGTILAHIPPNAPLSSSVPLSLFPHHYALYPFVSSRSLPWNINASGAFRARKVAEWIGSNSTEDVQKSGGLELGRGRTLDMEENPADIRQQLFQALPEPSEGRSRDILATVGHILLIPPPSDLSSLRPPIDGTWSIFKLLKWIREEHIDRLFMPSIPSPILQSSPLRPRLLHRLIYEASPADNSKGATRVLELEIVLPSETVNEGGASEPAPEDSTKSSHLDSTLYHVCRVGDRSVVDLMLPDRAMDIRFSVFDSQLAFLSARRH</sequence>
<accession>A0A8H5HVQ4</accession>